<evidence type="ECO:0000256" key="1">
    <source>
        <dbReference type="SAM" id="MobiDB-lite"/>
    </source>
</evidence>
<dbReference type="InterPro" id="IPR031961">
    <property type="entry name" value="DUF4780"/>
</dbReference>
<dbReference type="Pfam" id="PF16012">
    <property type="entry name" value="DUF4780"/>
    <property type="match status" value="1"/>
</dbReference>
<feature type="compositionally biased region" description="Low complexity" evidence="1">
    <location>
        <begin position="48"/>
        <end position="60"/>
    </location>
</feature>
<feature type="region of interest" description="Disordered" evidence="1">
    <location>
        <begin position="95"/>
        <end position="214"/>
    </location>
</feature>
<sequence>MSTNFTNNLHGDDFLSQSCESEVENTLSQLGLTEDQLLSSSQEKMEISCPSTPTSRSSTCFDKADPDLQHPSSTDSNLLDMEDNEDVGIRIVINPQESLASSKGSEDNKGSTEAKGAPSKKFPTLTRSQRKQLRTLREKGKDRNEALSIILNKESEPTSSKRSRNDLDKSATEDPKQKRVKHHLDPRERAQQSTNSAPQKNVSGQQNPPMRKTAGISYSDMAKSVKVGIIPKDFPTVQLTTAQLDLLQEALLLRVVQQRNEPIKPKFNNLIYKSGYMGLICKDQETAEWLKRISPSMKPWEGAELMAMDEVAIPRPEMIRAFFPQSSSYDDDRIKALIESQNDITTTNWRIVKRSILKDIHVEWIFTVEGASMEKLKKSKYTLNYRFGEIQLRKITDQPTADTANPTGRPTQEQSEEASCSGKVSKSHPKSTIKASQSASKGKARSLHATPCSSGTKPKVSKQGKGSAKSDSLTTEAKLAGQVATGKRNNPNCNTKRHPDDPQHPKPDSRRPEKSGNPGNGD</sequence>
<feature type="compositionally biased region" description="Basic and acidic residues" evidence="1">
    <location>
        <begin position="497"/>
        <end position="514"/>
    </location>
</feature>
<feature type="compositionally biased region" description="Basic and acidic residues" evidence="1">
    <location>
        <begin position="135"/>
        <end position="145"/>
    </location>
</feature>
<feature type="compositionally biased region" description="Polar residues" evidence="1">
    <location>
        <begin position="191"/>
        <end position="208"/>
    </location>
</feature>
<keyword evidence="4" id="KW-1185">Reference proteome</keyword>
<accession>A0ABM1XUI2</accession>
<feature type="compositionally biased region" description="Basic and acidic residues" evidence="1">
    <location>
        <begin position="163"/>
        <end position="190"/>
    </location>
</feature>
<name>A0ABM1XUI2_AEDAL</name>
<reference evidence="3" key="2">
    <citation type="submission" date="2025-05" db="UniProtKB">
        <authorList>
            <consortium name="EnsemblMetazoa"/>
        </authorList>
    </citation>
    <scope>IDENTIFICATION</scope>
    <source>
        <strain evidence="3">Foshan</strain>
    </source>
</reference>
<evidence type="ECO:0000259" key="2">
    <source>
        <dbReference type="Pfam" id="PF16012"/>
    </source>
</evidence>
<reference evidence="4" key="1">
    <citation type="journal article" date="2015" name="Proc. Natl. Acad. Sci. U.S.A.">
        <title>Genome sequence of the Asian Tiger mosquito, Aedes albopictus, reveals insights into its biology, genetics, and evolution.</title>
        <authorList>
            <person name="Chen X.G."/>
            <person name="Jiang X."/>
            <person name="Gu J."/>
            <person name="Xu M."/>
            <person name="Wu Y."/>
            <person name="Deng Y."/>
            <person name="Zhang C."/>
            <person name="Bonizzoni M."/>
            <person name="Dermauw W."/>
            <person name="Vontas J."/>
            <person name="Armbruster P."/>
            <person name="Huang X."/>
            <person name="Yang Y."/>
            <person name="Zhang H."/>
            <person name="He W."/>
            <person name="Peng H."/>
            <person name="Liu Y."/>
            <person name="Wu K."/>
            <person name="Chen J."/>
            <person name="Lirakis M."/>
            <person name="Topalis P."/>
            <person name="Van Leeuwen T."/>
            <person name="Hall A.B."/>
            <person name="Jiang X."/>
            <person name="Thorpe C."/>
            <person name="Mueller R.L."/>
            <person name="Sun C."/>
            <person name="Waterhouse R.M."/>
            <person name="Yan G."/>
            <person name="Tu Z.J."/>
            <person name="Fang X."/>
            <person name="James A.A."/>
        </authorList>
    </citation>
    <scope>NUCLEOTIDE SEQUENCE [LARGE SCALE GENOMIC DNA]</scope>
    <source>
        <strain evidence="4">Foshan</strain>
    </source>
</reference>
<dbReference type="EnsemblMetazoa" id="AALFPA23_002987.R3123">
    <property type="protein sequence ID" value="AALFPA23_002987.P3123"/>
    <property type="gene ID" value="AALFPA23_002987"/>
</dbReference>
<organism evidence="3 4">
    <name type="scientific">Aedes albopictus</name>
    <name type="common">Asian tiger mosquito</name>
    <name type="synonym">Stegomyia albopicta</name>
    <dbReference type="NCBI Taxonomy" id="7160"/>
    <lineage>
        <taxon>Eukaryota</taxon>
        <taxon>Metazoa</taxon>
        <taxon>Ecdysozoa</taxon>
        <taxon>Arthropoda</taxon>
        <taxon>Hexapoda</taxon>
        <taxon>Insecta</taxon>
        <taxon>Pterygota</taxon>
        <taxon>Neoptera</taxon>
        <taxon>Endopterygota</taxon>
        <taxon>Diptera</taxon>
        <taxon>Nematocera</taxon>
        <taxon>Culicoidea</taxon>
        <taxon>Culicidae</taxon>
        <taxon>Culicinae</taxon>
        <taxon>Aedini</taxon>
        <taxon>Aedes</taxon>
        <taxon>Stegomyia</taxon>
    </lineage>
</organism>
<feature type="region of interest" description="Disordered" evidence="1">
    <location>
        <begin position="39"/>
        <end position="80"/>
    </location>
</feature>
<protein>
    <recommendedName>
        <fullName evidence="2">DUF4780 domain-containing protein</fullName>
    </recommendedName>
</protein>
<evidence type="ECO:0000313" key="3">
    <source>
        <dbReference type="EnsemblMetazoa" id="AALFPA23_002987.P3123"/>
    </source>
</evidence>
<feature type="region of interest" description="Disordered" evidence="1">
    <location>
        <begin position="396"/>
        <end position="522"/>
    </location>
</feature>
<proteinExistence type="predicted"/>
<feature type="compositionally biased region" description="Polar residues" evidence="1">
    <location>
        <begin position="397"/>
        <end position="413"/>
    </location>
</feature>
<dbReference type="RefSeq" id="XP_062707808.1">
    <property type="nucleotide sequence ID" value="XM_062851824.1"/>
</dbReference>
<dbReference type="Proteomes" id="UP000069940">
    <property type="component" value="Unassembled WGS sequence"/>
</dbReference>
<dbReference type="GeneID" id="134288098"/>
<evidence type="ECO:0000313" key="4">
    <source>
        <dbReference type="Proteomes" id="UP000069940"/>
    </source>
</evidence>
<feature type="domain" description="DUF4780" evidence="2">
    <location>
        <begin position="221"/>
        <end position="393"/>
    </location>
</feature>